<dbReference type="Proteomes" id="UP000574528">
    <property type="component" value="Unassembled WGS sequence"/>
</dbReference>
<keyword evidence="1" id="KW-0175">Coiled coil</keyword>
<dbReference type="InterPro" id="IPR026205">
    <property type="entry name" value="PIBF1"/>
</dbReference>
<dbReference type="GO" id="GO:0060271">
    <property type="term" value="P:cilium assembly"/>
    <property type="evidence" value="ECO:0007669"/>
    <property type="project" value="TreeGrafter"/>
</dbReference>
<dbReference type="GO" id="GO:0005815">
    <property type="term" value="C:microtubule organizing center"/>
    <property type="evidence" value="ECO:0007669"/>
    <property type="project" value="TreeGrafter"/>
</dbReference>
<feature type="coiled-coil region" evidence="1">
    <location>
        <begin position="60"/>
        <end position="162"/>
    </location>
</feature>
<comment type="caution">
    <text evidence="2">The sequence shown here is derived from an EMBL/GenBank/DDBJ whole genome shotgun (WGS) entry which is preliminary data.</text>
</comment>
<proteinExistence type="predicted"/>
<organism evidence="2 3">
    <name type="scientific">Psilopogon haemacephalus</name>
    <name type="common">coppersmith barbet</name>
    <dbReference type="NCBI Taxonomy" id="2585815"/>
    <lineage>
        <taxon>Eukaryota</taxon>
        <taxon>Metazoa</taxon>
        <taxon>Chordata</taxon>
        <taxon>Craniata</taxon>
        <taxon>Vertebrata</taxon>
        <taxon>Euteleostomi</taxon>
        <taxon>Archelosauria</taxon>
        <taxon>Archosauria</taxon>
        <taxon>Dinosauria</taxon>
        <taxon>Saurischia</taxon>
        <taxon>Theropoda</taxon>
        <taxon>Coelurosauria</taxon>
        <taxon>Aves</taxon>
        <taxon>Neognathae</taxon>
        <taxon>Neoaves</taxon>
        <taxon>Telluraves</taxon>
        <taxon>Coraciimorphae</taxon>
        <taxon>Piciformes</taxon>
        <taxon>Megalaimidae</taxon>
        <taxon>Psilopogon</taxon>
    </lineage>
</organism>
<feature type="coiled-coil region" evidence="1">
    <location>
        <begin position="584"/>
        <end position="667"/>
    </location>
</feature>
<feature type="coiled-coil region" evidence="1">
    <location>
        <begin position="191"/>
        <end position="423"/>
    </location>
</feature>
<evidence type="ECO:0000313" key="3">
    <source>
        <dbReference type="Proteomes" id="UP000574528"/>
    </source>
</evidence>
<feature type="coiled-coil region" evidence="1">
    <location>
        <begin position="481"/>
        <end position="550"/>
    </location>
</feature>
<dbReference type="PANTHER" id="PTHR18950">
    <property type="entry name" value="PROGESTERONE-INDUCED BLOCKING FACTOR 1"/>
    <property type="match status" value="1"/>
</dbReference>
<dbReference type="EMBL" id="VWZI01000488">
    <property type="protein sequence ID" value="NXG40809.1"/>
    <property type="molecule type" value="Genomic_DNA"/>
</dbReference>
<keyword evidence="3" id="KW-1185">Reference proteome</keyword>
<feature type="non-terminal residue" evidence="2">
    <location>
        <position position="1"/>
    </location>
</feature>
<name>A0A7K9BMB9_9PICI</name>
<evidence type="ECO:0000256" key="1">
    <source>
        <dbReference type="SAM" id="Coils"/>
    </source>
</evidence>
<dbReference type="OrthoDB" id="299638at2759"/>
<dbReference type="PANTHER" id="PTHR18950:SF0">
    <property type="entry name" value="PROGESTERONE IMMUNOMODULATORY BINDING FACTOR 1"/>
    <property type="match status" value="1"/>
</dbReference>
<accession>A0A7K9BMB9</accession>
<dbReference type="AlphaFoldDB" id="A0A7K9BMB9"/>
<protein>
    <submittedName>
        <fullName evidence="2">PIBF1 factor</fullName>
    </submittedName>
</protein>
<feature type="non-terminal residue" evidence="2">
    <location>
        <position position="748"/>
    </location>
</feature>
<evidence type="ECO:0000313" key="2">
    <source>
        <dbReference type="EMBL" id="NXG40809.1"/>
    </source>
</evidence>
<gene>
    <name evidence="2" type="primary">Pibf1</name>
    <name evidence="2" type="ORF">PSIHAE_R08357</name>
</gene>
<sequence length="748" mass="88444">MSHKSFKEIRKVNISSSLESEDISLETTVPTDDVSSSEEREGAVKITKQLIERKELLHNLQLLKIELSQKNLMIDNLKVEYLTKIEELEEKLNDAIHQKQLLSLRLDSQLALQQEDARKHQALMKQEMETILLRQKQLEETNRQLRERAGDIRRSLRDLELTDDSYEKLKSLPEDQLSIPEYVSIRFYEVVHSLRKELSDQQMKKESLVEELSGYKSQLKCLTESYEDERRSRSELEVRCQRLTLELADTKQMIQQADYRQENYDKVKCERDVFEHELSELRRKYEILEVSHKAQAKERNDLSKELATIQQSLNLLQKDKDYLNRQNMELSVRCAHEEDRLERLQIQLEDAKKAREEMYEKYVASRDHYKTEYEKKLNEELEQIKLKTNQEIDQLRSTSKEMYERENRNLREARDNAIAEKERAVIAEKDVLRKYDQLLEQYRQMQLGTESKVAELLHQSKLKSFESEHVQLMQQETAKNLSQCQMECEKYQRKLEVLTKEFYSLQSSSEMRIIELQTQNSEFQARLNTYEKLEKELDEIILQTAEMEDEVEAERVLFSYGYGANVPTTAKRRLKQSVHLARRLLQLEKQNSLLVKDLEHQKEQVTQISQELDRANSLLSQVQQPYKYLIETVQQRDSQISLQKERITQLEKDISLLNKEKTALLRVKNQMAADLERLLNHREELATMKQILISLHGKHYEQNLPQSHIDVKSATAKNKSNPSVKLLPEHEDGNVFTPKPTLFVSTMI</sequence>
<reference evidence="2 3" key="1">
    <citation type="submission" date="2019-09" db="EMBL/GenBank/DDBJ databases">
        <title>Bird 10,000 Genomes (B10K) Project - Family phase.</title>
        <authorList>
            <person name="Zhang G."/>
        </authorList>
    </citation>
    <scope>NUCLEOTIDE SEQUENCE [LARGE SCALE GENOMIC DNA]</scope>
    <source>
        <strain evidence="2">B10K-DU-001-24</strain>
        <tissue evidence="2">Muscle</tissue>
    </source>
</reference>